<dbReference type="Proteomes" id="UP000182409">
    <property type="component" value="Unassembled WGS sequence"/>
</dbReference>
<organism evidence="1 2">
    <name type="scientific">Terriglobus roseus</name>
    <dbReference type="NCBI Taxonomy" id="392734"/>
    <lineage>
        <taxon>Bacteria</taxon>
        <taxon>Pseudomonadati</taxon>
        <taxon>Acidobacteriota</taxon>
        <taxon>Terriglobia</taxon>
        <taxon>Terriglobales</taxon>
        <taxon>Acidobacteriaceae</taxon>
        <taxon>Terriglobus</taxon>
    </lineage>
</organism>
<accession>A0A1H4QNR5</accession>
<reference evidence="1 2" key="1">
    <citation type="submission" date="2016-10" db="EMBL/GenBank/DDBJ databases">
        <authorList>
            <person name="de Groot N.N."/>
        </authorList>
    </citation>
    <scope>NUCLEOTIDE SEQUENCE [LARGE SCALE GENOMIC DNA]</scope>
    <source>
        <strain evidence="1 2">AB35.6</strain>
    </source>
</reference>
<proteinExistence type="predicted"/>
<protein>
    <submittedName>
        <fullName evidence="1">Uncharacterized protein</fullName>
    </submittedName>
</protein>
<sequence>MSESRTSSPALIVGAWLLVALPLVWGVYKTGLNAAKLFTSPPAVTTPVAK</sequence>
<evidence type="ECO:0000313" key="2">
    <source>
        <dbReference type="Proteomes" id="UP000182409"/>
    </source>
</evidence>
<dbReference type="AlphaFoldDB" id="A0A1H4QNR5"/>
<dbReference type="EMBL" id="FNSD01000001">
    <property type="protein sequence ID" value="SEC21276.1"/>
    <property type="molecule type" value="Genomic_DNA"/>
</dbReference>
<evidence type="ECO:0000313" key="1">
    <source>
        <dbReference type="EMBL" id="SEC21276.1"/>
    </source>
</evidence>
<gene>
    <name evidence="1" type="ORF">SAMN05443244_2923</name>
</gene>
<name>A0A1H4QNR5_9BACT</name>
<dbReference type="RefSeq" id="WP_170835044.1">
    <property type="nucleotide sequence ID" value="NZ_FNSD01000001.1"/>
</dbReference>